<gene>
    <name evidence="2" type="ORF">PC9H_008070</name>
</gene>
<dbReference type="AlphaFoldDB" id="A0A8H7DUV0"/>
<accession>A0A8H7DUV0</accession>
<protein>
    <submittedName>
        <fullName evidence="2">Uncharacterized protein</fullName>
    </submittedName>
</protein>
<dbReference type="VEuPathDB" id="FungiDB:PC9H_008070"/>
<dbReference type="EMBL" id="JACETU010000005">
    <property type="protein sequence ID" value="KAF7428838.1"/>
    <property type="molecule type" value="Genomic_DNA"/>
</dbReference>
<evidence type="ECO:0000256" key="1">
    <source>
        <dbReference type="SAM" id="MobiDB-lite"/>
    </source>
</evidence>
<dbReference type="GeneID" id="59377888"/>
<reference evidence="2" key="1">
    <citation type="submission" date="2019-07" db="EMBL/GenBank/DDBJ databases">
        <authorList>
            <person name="Palmer J.M."/>
        </authorList>
    </citation>
    <scope>NUCLEOTIDE SEQUENCE</scope>
    <source>
        <strain evidence="2">PC9</strain>
    </source>
</reference>
<organism evidence="2 3">
    <name type="scientific">Pleurotus ostreatus</name>
    <name type="common">Oyster mushroom</name>
    <name type="synonym">White-rot fungus</name>
    <dbReference type="NCBI Taxonomy" id="5322"/>
    <lineage>
        <taxon>Eukaryota</taxon>
        <taxon>Fungi</taxon>
        <taxon>Dikarya</taxon>
        <taxon>Basidiomycota</taxon>
        <taxon>Agaricomycotina</taxon>
        <taxon>Agaricomycetes</taxon>
        <taxon>Agaricomycetidae</taxon>
        <taxon>Agaricales</taxon>
        <taxon>Pleurotineae</taxon>
        <taxon>Pleurotaceae</taxon>
        <taxon>Pleurotus</taxon>
    </lineage>
</organism>
<sequence>MNKLIQRAEPISMADLLHIGIECALGVAAIREVCHSSHAGGSGSYLPPQAVRGAVTYNSDDRIQQEFKEYLTTPLLLADKVITASDANEAEIPSEDTLTTSSNMKGLKRKRKKK</sequence>
<evidence type="ECO:0000313" key="3">
    <source>
        <dbReference type="Proteomes" id="UP000623687"/>
    </source>
</evidence>
<evidence type="ECO:0000313" key="2">
    <source>
        <dbReference type="EMBL" id="KAF7428838.1"/>
    </source>
</evidence>
<comment type="caution">
    <text evidence="2">The sequence shown here is derived from an EMBL/GenBank/DDBJ whole genome shotgun (WGS) entry which is preliminary data.</text>
</comment>
<proteinExistence type="predicted"/>
<dbReference type="Proteomes" id="UP000623687">
    <property type="component" value="Unassembled WGS sequence"/>
</dbReference>
<dbReference type="RefSeq" id="XP_036631210.1">
    <property type="nucleotide sequence ID" value="XM_036777590.1"/>
</dbReference>
<name>A0A8H7DUV0_PLEOS</name>
<keyword evidence="3" id="KW-1185">Reference proteome</keyword>
<feature type="region of interest" description="Disordered" evidence="1">
    <location>
        <begin position="88"/>
        <end position="114"/>
    </location>
</feature>